<dbReference type="InterPro" id="IPR009080">
    <property type="entry name" value="tRNAsynth_Ia_anticodon-bd"/>
</dbReference>
<organism evidence="12 13">
    <name type="scientific">Candidatus Parvarchaeum acidiphilum ARMAN-4</name>
    <dbReference type="NCBI Taxonomy" id="662760"/>
    <lineage>
        <taxon>Archaea</taxon>
        <taxon>Candidatus Parvarchaeota</taxon>
        <taxon>Candidatus Parvarchaeum</taxon>
    </lineage>
</organism>
<dbReference type="InterPro" id="IPR005148">
    <property type="entry name" value="Arg-tRNA-synth_N"/>
</dbReference>
<reference evidence="12 13" key="1">
    <citation type="journal article" date="2010" name="Proc. Natl. Acad. Sci. U.S.A.">
        <title>Enigmatic, ultrasmall, uncultivated Archaea.</title>
        <authorList>
            <person name="Baker B.J."/>
            <person name="Comolli L.R."/>
            <person name="Dick G.J."/>
            <person name="Hauser L.J."/>
            <person name="Hyatt D."/>
            <person name="Dill B.D."/>
            <person name="Land M.L."/>
            <person name="Verberkmoes N.C."/>
            <person name="Hettich R.L."/>
            <person name="Banfield J.F."/>
        </authorList>
    </citation>
    <scope>NUCLEOTIDE SEQUENCE [LARGE SCALE GENOMIC DNA]</scope>
</reference>
<dbReference type="EMBL" id="GG730077">
    <property type="protein sequence ID" value="EEZ92462.1"/>
    <property type="molecule type" value="Genomic_DNA"/>
</dbReference>
<evidence type="ECO:0000259" key="11">
    <source>
        <dbReference type="SMART" id="SM01016"/>
    </source>
</evidence>
<keyword evidence="4 9" id="KW-0547">Nucleotide-binding</keyword>
<dbReference type="Proteomes" id="UP000009375">
    <property type="component" value="Unassembled WGS sequence"/>
</dbReference>
<dbReference type="GO" id="GO:0005524">
    <property type="term" value="F:ATP binding"/>
    <property type="evidence" value="ECO:0007669"/>
    <property type="project" value="UniProtKB-KW"/>
</dbReference>
<feature type="domain" description="DALR anticodon binding" evidence="10">
    <location>
        <begin position="480"/>
        <end position="589"/>
    </location>
</feature>
<evidence type="ECO:0000256" key="1">
    <source>
        <dbReference type="ARBA" id="ARBA00005594"/>
    </source>
</evidence>
<dbReference type="PANTHER" id="PTHR11956:SF5">
    <property type="entry name" value="ARGININE--TRNA LIGASE, CYTOPLASMIC"/>
    <property type="match status" value="1"/>
</dbReference>
<dbReference type="PANTHER" id="PTHR11956">
    <property type="entry name" value="ARGINYL-TRNA SYNTHETASE"/>
    <property type="match status" value="1"/>
</dbReference>
<evidence type="ECO:0000313" key="13">
    <source>
        <dbReference type="Proteomes" id="UP000009375"/>
    </source>
</evidence>
<dbReference type="AlphaFoldDB" id="D2EGP2"/>
<comment type="catalytic activity">
    <reaction evidence="8">
        <text>tRNA(Arg) + L-arginine + ATP = L-arginyl-tRNA(Arg) + AMP + diphosphate</text>
        <dbReference type="Rhea" id="RHEA:20301"/>
        <dbReference type="Rhea" id="RHEA-COMP:9658"/>
        <dbReference type="Rhea" id="RHEA-COMP:9673"/>
        <dbReference type="ChEBI" id="CHEBI:30616"/>
        <dbReference type="ChEBI" id="CHEBI:32682"/>
        <dbReference type="ChEBI" id="CHEBI:33019"/>
        <dbReference type="ChEBI" id="CHEBI:78442"/>
        <dbReference type="ChEBI" id="CHEBI:78513"/>
        <dbReference type="ChEBI" id="CHEBI:456215"/>
        <dbReference type="EC" id="6.1.1.19"/>
    </reaction>
</comment>
<dbReference type="GO" id="GO:0005737">
    <property type="term" value="C:cytoplasm"/>
    <property type="evidence" value="ECO:0007669"/>
    <property type="project" value="InterPro"/>
</dbReference>
<feature type="domain" description="Arginyl tRNA synthetase N-terminal" evidence="11">
    <location>
        <begin position="1"/>
        <end position="71"/>
    </location>
</feature>
<dbReference type="Gene3D" id="3.40.50.620">
    <property type="entry name" value="HUPs"/>
    <property type="match status" value="1"/>
</dbReference>
<dbReference type="InterPro" id="IPR035684">
    <property type="entry name" value="ArgRS_core"/>
</dbReference>
<evidence type="ECO:0000256" key="7">
    <source>
        <dbReference type="ARBA" id="ARBA00023146"/>
    </source>
</evidence>
<dbReference type="InterPro" id="IPR014729">
    <property type="entry name" value="Rossmann-like_a/b/a_fold"/>
</dbReference>
<comment type="similarity">
    <text evidence="1 9">Belongs to the class-I aminoacyl-tRNA synthetase family.</text>
</comment>
<gene>
    <name evidence="12" type="ORF">BJBARM4_0941</name>
</gene>
<dbReference type="SUPFAM" id="SSF52374">
    <property type="entry name" value="Nucleotidylyl transferase"/>
    <property type="match status" value="1"/>
</dbReference>
<dbReference type="Gene3D" id="3.30.1360.70">
    <property type="entry name" value="Arginyl tRNA synthetase N-terminal domain"/>
    <property type="match status" value="1"/>
</dbReference>
<dbReference type="InterPro" id="IPR001278">
    <property type="entry name" value="Arg-tRNA-ligase"/>
</dbReference>
<evidence type="ECO:0000256" key="5">
    <source>
        <dbReference type="ARBA" id="ARBA00022840"/>
    </source>
</evidence>
<evidence type="ECO:0000256" key="3">
    <source>
        <dbReference type="ARBA" id="ARBA00022598"/>
    </source>
</evidence>
<protein>
    <recommendedName>
        <fullName evidence="2">arginine--tRNA ligase</fullName>
        <ecNumber evidence="2">6.1.1.19</ecNumber>
    </recommendedName>
</protein>
<dbReference type="Pfam" id="PF03485">
    <property type="entry name" value="Arg_tRNA_synt_N"/>
    <property type="match status" value="1"/>
</dbReference>
<dbReference type="PROSITE" id="PS00178">
    <property type="entry name" value="AA_TRNA_LIGASE_I"/>
    <property type="match status" value="1"/>
</dbReference>
<evidence type="ECO:0000256" key="4">
    <source>
        <dbReference type="ARBA" id="ARBA00022741"/>
    </source>
</evidence>
<proteinExistence type="inferred from homology"/>
<evidence type="ECO:0000256" key="2">
    <source>
        <dbReference type="ARBA" id="ARBA00012837"/>
    </source>
</evidence>
<dbReference type="PRINTS" id="PR01038">
    <property type="entry name" value="TRNASYNTHARG"/>
</dbReference>
<sequence length="589" mass="66788">MKFQEIKEKLQLPEWAELTSSQFSDISFSCIKYAKINGKDPSVIAEGIAKGITSKYVKKVVALNGYVNINLNFEELEKQEAILSKIELKNTKNLFSGKIIRLEHTSVNPNKALHIGHMRNSYIGEFLRKSLVYSSANVITSNFIEDTGAQVADIIVGFKYMNKKIETNEKFDLYCSKIYKEVNESYENDESLLEKRKEVLLKIEHGDKETLEFLDYIVNKVLLAQLSTLIGENIKYNLLDLERYILKEGIVKAALDKLMSEKIAKISENEKNKGCIVTDVGGNEVTLTRSDGTSLYIAKDIAYAMIKHSILSEKIKYKKFSSNADGTDILLSSNDGEEIGLQKIDISFTLTDSAQNAEQQAVKSIIERFSGKDSYNHYSYEPVAISKDTASYLGITTDDKFMRMSGRKGITVEFDNLVSKIKGRIVEEAVKNGRKIDENSVSTLASNVIRYYILRFSPSKMVIFDINDATSLKGDSAVYVNYSYSRALSILKKANKKDFKVVSFDEAENKFIREIIFWDEILDNAVSNLKPNLVCEYLHRISDAFNAFYEKNRIIGDEREESRLLIVTAFKNVVETLSMFLGINLVDKI</sequence>
<dbReference type="InterPro" id="IPR001412">
    <property type="entry name" value="aa-tRNA-synth_I_CS"/>
</dbReference>
<dbReference type="InterPro" id="IPR036695">
    <property type="entry name" value="Arg-tRNA-synth_N_sf"/>
</dbReference>
<dbReference type="Pfam" id="PF00750">
    <property type="entry name" value="tRNA-synt_1d"/>
    <property type="match status" value="1"/>
</dbReference>
<dbReference type="Gene3D" id="1.10.730.10">
    <property type="entry name" value="Isoleucyl-tRNA Synthetase, Domain 1"/>
    <property type="match status" value="1"/>
</dbReference>
<dbReference type="EC" id="6.1.1.19" evidence="2"/>
<evidence type="ECO:0000259" key="10">
    <source>
        <dbReference type="SMART" id="SM00836"/>
    </source>
</evidence>
<evidence type="ECO:0000256" key="8">
    <source>
        <dbReference type="ARBA" id="ARBA00049339"/>
    </source>
</evidence>
<dbReference type="Pfam" id="PF05746">
    <property type="entry name" value="DALR_1"/>
    <property type="match status" value="1"/>
</dbReference>
<keyword evidence="7 9" id="KW-0030">Aminoacyl-tRNA synthetase</keyword>
<dbReference type="SMART" id="SM01016">
    <property type="entry name" value="Arg_tRNA_synt_N"/>
    <property type="match status" value="1"/>
</dbReference>
<keyword evidence="6 9" id="KW-0648">Protein biosynthesis</keyword>
<dbReference type="GO" id="GO:0004814">
    <property type="term" value="F:arginine-tRNA ligase activity"/>
    <property type="evidence" value="ECO:0007669"/>
    <property type="project" value="UniProtKB-EC"/>
</dbReference>
<keyword evidence="5 9" id="KW-0067">ATP-binding</keyword>
<dbReference type="InterPro" id="IPR008909">
    <property type="entry name" value="DALR_anticod-bd"/>
</dbReference>
<accession>D2EGP2</accession>
<dbReference type="GO" id="GO:0006420">
    <property type="term" value="P:arginyl-tRNA aminoacylation"/>
    <property type="evidence" value="ECO:0007669"/>
    <property type="project" value="InterPro"/>
</dbReference>
<dbReference type="SMART" id="SM00836">
    <property type="entry name" value="DALR_1"/>
    <property type="match status" value="1"/>
</dbReference>
<dbReference type="SUPFAM" id="SSF55190">
    <property type="entry name" value="Arginyl-tRNA synthetase (ArgRS), N-terminal 'additional' domain"/>
    <property type="match status" value="1"/>
</dbReference>
<name>D2EGP2_PARA4</name>
<evidence type="ECO:0000313" key="12">
    <source>
        <dbReference type="EMBL" id="EEZ92462.1"/>
    </source>
</evidence>
<evidence type="ECO:0000256" key="9">
    <source>
        <dbReference type="RuleBase" id="RU363038"/>
    </source>
</evidence>
<evidence type="ECO:0000256" key="6">
    <source>
        <dbReference type="ARBA" id="ARBA00022917"/>
    </source>
</evidence>
<dbReference type="SUPFAM" id="SSF47323">
    <property type="entry name" value="Anticodon-binding domain of a subclass of class I aminoacyl-tRNA synthetases"/>
    <property type="match status" value="1"/>
</dbReference>
<keyword evidence="3 9" id="KW-0436">Ligase</keyword>